<name>A0AAE0FSR6_9CHLO</name>
<evidence type="ECO:0000313" key="4">
    <source>
        <dbReference type="Proteomes" id="UP001190700"/>
    </source>
</evidence>
<protein>
    <submittedName>
        <fullName evidence="3">Uncharacterized protein</fullName>
    </submittedName>
</protein>
<evidence type="ECO:0000313" key="3">
    <source>
        <dbReference type="EMBL" id="KAK3265093.1"/>
    </source>
</evidence>
<evidence type="ECO:0000256" key="2">
    <source>
        <dbReference type="SAM" id="MobiDB-lite"/>
    </source>
</evidence>
<gene>
    <name evidence="3" type="ORF">CYMTET_26204</name>
</gene>
<comment type="caution">
    <text evidence="3">The sequence shown here is derived from an EMBL/GenBank/DDBJ whole genome shotgun (WGS) entry which is preliminary data.</text>
</comment>
<dbReference type="EMBL" id="LGRX02014149">
    <property type="protein sequence ID" value="KAK3265093.1"/>
    <property type="molecule type" value="Genomic_DNA"/>
</dbReference>
<feature type="region of interest" description="Disordered" evidence="2">
    <location>
        <begin position="194"/>
        <end position="242"/>
    </location>
</feature>
<feature type="compositionally biased region" description="Acidic residues" evidence="2">
    <location>
        <begin position="232"/>
        <end position="242"/>
    </location>
</feature>
<evidence type="ECO:0000256" key="1">
    <source>
        <dbReference type="SAM" id="Coils"/>
    </source>
</evidence>
<sequence length="242" mass="26091">MPLLDPARLKPLILECFDCDDPQLYALVANKFRKFVADSVSAYESGKTIQMCDNSVTANILNRSEADAKELVVDAAAAFADFSLATPKSSSLVLSPIAASPLSAVYKKPQRRSAVARSPHLAESVQSAPAAVDRMFESMTLNASPPVPEITFFKTMASERDQLIAENAELRSELEGFKSTLADIEARHSLELHKLRSQLETPGHAESGESEGEEEEGEEEEGSDGGTSSEDQATDADDSPNL</sequence>
<feature type="compositionally biased region" description="Acidic residues" evidence="2">
    <location>
        <begin position="208"/>
        <end position="223"/>
    </location>
</feature>
<keyword evidence="1" id="KW-0175">Coiled coil</keyword>
<dbReference type="AlphaFoldDB" id="A0AAE0FSR6"/>
<feature type="coiled-coil region" evidence="1">
    <location>
        <begin position="153"/>
        <end position="187"/>
    </location>
</feature>
<organism evidence="3 4">
    <name type="scientific">Cymbomonas tetramitiformis</name>
    <dbReference type="NCBI Taxonomy" id="36881"/>
    <lineage>
        <taxon>Eukaryota</taxon>
        <taxon>Viridiplantae</taxon>
        <taxon>Chlorophyta</taxon>
        <taxon>Pyramimonadophyceae</taxon>
        <taxon>Pyramimonadales</taxon>
        <taxon>Pyramimonadaceae</taxon>
        <taxon>Cymbomonas</taxon>
    </lineage>
</organism>
<keyword evidence="4" id="KW-1185">Reference proteome</keyword>
<dbReference type="Proteomes" id="UP001190700">
    <property type="component" value="Unassembled WGS sequence"/>
</dbReference>
<reference evidence="3 4" key="1">
    <citation type="journal article" date="2015" name="Genome Biol. Evol.">
        <title>Comparative Genomics of a Bacterivorous Green Alga Reveals Evolutionary Causalities and Consequences of Phago-Mixotrophic Mode of Nutrition.</title>
        <authorList>
            <person name="Burns J.A."/>
            <person name="Paasch A."/>
            <person name="Narechania A."/>
            <person name="Kim E."/>
        </authorList>
    </citation>
    <scope>NUCLEOTIDE SEQUENCE [LARGE SCALE GENOMIC DNA]</scope>
    <source>
        <strain evidence="3 4">PLY_AMNH</strain>
    </source>
</reference>
<accession>A0AAE0FSR6</accession>
<proteinExistence type="predicted"/>